<sequence length="314" mass="35675">MNATDVLANVTEEFSASTQKNKFWTSVFGKESRISAKEVLIIISYSAIFIMSTFGNLLVFSIVIRNASLRSAKYVFIANLALSDLLMTVLNIPFNVVGLLLNNWPFGDFMCSLVPLMQVTFVYVSTFTMTCIAVDRYRIISKPLRPKMAPMQAFKTIICIWISAAILSLPHAIFSEVDSFFTYRPLTRCRSVYPENMSTWITLTSFITQYILPLSVTGILYCIIVAKIWSRNTLGVVTEAQLISQAKSKNKTIKMLIRVVIVFAMCWLPLNVFYLLHEFNAFQFIYKSSTPTTIFFICHWLAMSSLELAPPADW</sequence>
<dbReference type="PANTHER" id="PTHR45695:SF9">
    <property type="entry name" value="LEUCOKININ RECEPTOR"/>
    <property type="match status" value="1"/>
</dbReference>
<dbReference type="PANTHER" id="PTHR45695">
    <property type="entry name" value="LEUCOKININ RECEPTOR-RELATED"/>
    <property type="match status" value="1"/>
</dbReference>
<dbReference type="GO" id="GO:0005886">
    <property type="term" value="C:plasma membrane"/>
    <property type="evidence" value="ECO:0007669"/>
    <property type="project" value="TreeGrafter"/>
</dbReference>
<evidence type="ECO:0000256" key="4">
    <source>
        <dbReference type="ARBA" id="ARBA00022989"/>
    </source>
</evidence>
<dbReference type="SUPFAM" id="SSF81321">
    <property type="entry name" value="Family A G protein-coupled receptor-like"/>
    <property type="match status" value="1"/>
</dbReference>
<keyword evidence="4 10" id="KW-1133">Transmembrane helix</keyword>
<keyword evidence="7 9" id="KW-0675">Receptor</keyword>
<evidence type="ECO:0000313" key="12">
    <source>
        <dbReference type="EMBL" id="KAF8792266.1"/>
    </source>
</evidence>
<dbReference type="InterPro" id="IPR017452">
    <property type="entry name" value="GPCR_Rhodpsn_7TM"/>
</dbReference>
<evidence type="ECO:0000256" key="9">
    <source>
        <dbReference type="RuleBase" id="RU000688"/>
    </source>
</evidence>
<proteinExistence type="inferred from homology"/>
<feature type="transmembrane region" description="Helical" evidence="10">
    <location>
        <begin position="39"/>
        <end position="64"/>
    </location>
</feature>
<name>A0A8T0FMX6_ARGBR</name>
<feature type="transmembrane region" description="Helical" evidence="10">
    <location>
        <begin position="76"/>
        <end position="101"/>
    </location>
</feature>
<feature type="domain" description="G-protein coupled receptors family 1 profile" evidence="11">
    <location>
        <begin position="55"/>
        <end position="313"/>
    </location>
</feature>
<reference evidence="12" key="1">
    <citation type="journal article" date="2020" name="bioRxiv">
        <title>Chromosome-level reference genome of the European wasp spider Argiope bruennichi: a resource for studies on range expansion and evolutionary adaptation.</title>
        <authorList>
            <person name="Sheffer M.M."/>
            <person name="Hoppe A."/>
            <person name="Krehenwinkel H."/>
            <person name="Uhl G."/>
            <person name="Kuss A.W."/>
            <person name="Jensen L."/>
            <person name="Jensen C."/>
            <person name="Gillespie R.G."/>
            <person name="Hoff K.J."/>
            <person name="Prost S."/>
        </authorList>
    </citation>
    <scope>NUCLEOTIDE SEQUENCE</scope>
</reference>
<evidence type="ECO:0000256" key="3">
    <source>
        <dbReference type="ARBA" id="ARBA00022692"/>
    </source>
</evidence>
<dbReference type="EMBL" id="JABXBU010000003">
    <property type="protein sequence ID" value="KAF8792266.1"/>
    <property type="molecule type" value="Genomic_DNA"/>
</dbReference>
<evidence type="ECO:0000313" key="13">
    <source>
        <dbReference type="Proteomes" id="UP000807504"/>
    </source>
</evidence>
<dbReference type="PROSITE" id="PS00237">
    <property type="entry name" value="G_PROTEIN_RECEP_F1_1"/>
    <property type="match status" value="1"/>
</dbReference>
<evidence type="ECO:0000256" key="5">
    <source>
        <dbReference type="ARBA" id="ARBA00023040"/>
    </source>
</evidence>
<reference evidence="12" key="2">
    <citation type="submission" date="2020-06" db="EMBL/GenBank/DDBJ databases">
        <authorList>
            <person name="Sheffer M."/>
        </authorList>
    </citation>
    <scope>NUCLEOTIDE SEQUENCE</scope>
</reference>
<dbReference type="Proteomes" id="UP000807504">
    <property type="component" value="Unassembled WGS sequence"/>
</dbReference>
<feature type="transmembrane region" description="Helical" evidence="10">
    <location>
        <begin position="154"/>
        <end position="174"/>
    </location>
</feature>
<feature type="transmembrane region" description="Helical" evidence="10">
    <location>
        <begin position="255"/>
        <end position="276"/>
    </location>
</feature>
<organism evidence="12 13">
    <name type="scientific">Argiope bruennichi</name>
    <name type="common">Wasp spider</name>
    <name type="synonym">Aranea bruennichi</name>
    <dbReference type="NCBI Taxonomy" id="94029"/>
    <lineage>
        <taxon>Eukaryota</taxon>
        <taxon>Metazoa</taxon>
        <taxon>Ecdysozoa</taxon>
        <taxon>Arthropoda</taxon>
        <taxon>Chelicerata</taxon>
        <taxon>Arachnida</taxon>
        <taxon>Araneae</taxon>
        <taxon>Araneomorphae</taxon>
        <taxon>Entelegynae</taxon>
        <taxon>Araneoidea</taxon>
        <taxon>Araneidae</taxon>
        <taxon>Argiope</taxon>
    </lineage>
</organism>
<gene>
    <name evidence="12" type="ORF">HNY73_003885</name>
</gene>
<evidence type="ECO:0000256" key="1">
    <source>
        <dbReference type="ARBA" id="ARBA00004141"/>
    </source>
</evidence>
<keyword evidence="13" id="KW-1185">Reference proteome</keyword>
<feature type="transmembrane region" description="Helical" evidence="10">
    <location>
        <begin position="200"/>
        <end position="224"/>
    </location>
</feature>
<comment type="similarity">
    <text evidence="2 9">Belongs to the G-protein coupled receptor 1 family.</text>
</comment>
<evidence type="ECO:0000256" key="10">
    <source>
        <dbReference type="SAM" id="Phobius"/>
    </source>
</evidence>
<keyword evidence="3 9" id="KW-0812">Transmembrane</keyword>
<dbReference type="PROSITE" id="PS50262">
    <property type="entry name" value="G_PROTEIN_RECEP_F1_2"/>
    <property type="match status" value="1"/>
</dbReference>
<dbReference type="GO" id="GO:0004930">
    <property type="term" value="F:G protein-coupled receptor activity"/>
    <property type="evidence" value="ECO:0007669"/>
    <property type="project" value="UniProtKB-KW"/>
</dbReference>
<dbReference type="InterPro" id="IPR000276">
    <property type="entry name" value="GPCR_Rhodpsn"/>
</dbReference>
<evidence type="ECO:0000256" key="8">
    <source>
        <dbReference type="ARBA" id="ARBA00023224"/>
    </source>
</evidence>
<comment type="subcellular location">
    <subcellularLocation>
        <location evidence="1">Membrane</location>
        <topology evidence="1">Multi-pass membrane protein</topology>
    </subcellularLocation>
</comment>
<dbReference type="Gene3D" id="1.20.1070.10">
    <property type="entry name" value="Rhodopsin 7-helix transmembrane proteins"/>
    <property type="match status" value="1"/>
</dbReference>
<dbReference type="PRINTS" id="PR00237">
    <property type="entry name" value="GPCRRHODOPSN"/>
</dbReference>
<evidence type="ECO:0000259" key="11">
    <source>
        <dbReference type="PROSITE" id="PS50262"/>
    </source>
</evidence>
<evidence type="ECO:0000256" key="6">
    <source>
        <dbReference type="ARBA" id="ARBA00023136"/>
    </source>
</evidence>
<evidence type="ECO:0000256" key="2">
    <source>
        <dbReference type="ARBA" id="ARBA00010663"/>
    </source>
</evidence>
<protein>
    <submittedName>
        <fullName evidence="12">Putative G-protein coupled receptor 83 like protein</fullName>
    </submittedName>
</protein>
<evidence type="ECO:0000256" key="7">
    <source>
        <dbReference type="ARBA" id="ARBA00023170"/>
    </source>
</evidence>
<keyword evidence="8 9" id="KW-0807">Transducer</keyword>
<dbReference type="Pfam" id="PF00001">
    <property type="entry name" value="7tm_1"/>
    <property type="match status" value="1"/>
</dbReference>
<comment type="caution">
    <text evidence="12">The sequence shown here is derived from an EMBL/GenBank/DDBJ whole genome shotgun (WGS) entry which is preliminary data.</text>
</comment>
<dbReference type="AlphaFoldDB" id="A0A8T0FMX6"/>
<keyword evidence="5 9" id="KW-0297">G-protein coupled receptor</keyword>
<accession>A0A8T0FMX6</accession>
<keyword evidence="6 10" id="KW-0472">Membrane</keyword>
<feature type="transmembrane region" description="Helical" evidence="10">
    <location>
        <begin position="113"/>
        <end position="134"/>
    </location>
</feature>